<feature type="transmembrane region" description="Helical" evidence="1">
    <location>
        <begin position="91"/>
        <end position="112"/>
    </location>
</feature>
<protein>
    <submittedName>
        <fullName evidence="3">Zinc ribbon protein</fullName>
    </submittedName>
</protein>
<feature type="transmembrane region" description="Helical" evidence="1">
    <location>
        <begin position="117"/>
        <end position="137"/>
    </location>
</feature>
<comment type="caution">
    <text evidence="3">The sequence shown here is derived from an EMBL/GenBank/DDBJ whole genome shotgun (WGS) entry which is preliminary data.</text>
</comment>
<feature type="transmembrane region" description="Helical" evidence="1">
    <location>
        <begin position="143"/>
        <end position="164"/>
    </location>
</feature>
<proteinExistence type="predicted"/>
<feature type="transmembrane region" description="Helical" evidence="1">
    <location>
        <begin position="176"/>
        <end position="199"/>
    </location>
</feature>
<dbReference type="AlphaFoldDB" id="A0A2T0XR78"/>
<gene>
    <name evidence="3" type="ORF">DFO77_11628</name>
</gene>
<keyword evidence="1" id="KW-0812">Transmembrane</keyword>
<name>A0A2T0XR78_9BACT</name>
<keyword evidence="1" id="KW-1133">Transmembrane helix</keyword>
<organism evidence="3 4">
    <name type="scientific">Marinilabilia salmonicolor</name>
    <dbReference type="NCBI Taxonomy" id="989"/>
    <lineage>
        <taxon>Bacteria</taxon>
        <taxon>Pseudomonadati</taxon>
        <taxon>Bacteroidota</taxon>
        <taxon>Bacteroidia</taxon>
        <taxon>Marinilabiliales</taxon>
        <taxon>Marinilabiliaceae</taxon>
        <taxon>Marinilabilia</taxon>
    </lineage>
</organism>
<dbReference type="Pfam" id="PF13240">
    <property type="entry name" value="Zn_Ribbon_1"/>
    <property type="match status" value="1"/>
</dbReference>
<keyword evidence="1" id="KW-0472">Membrane</keyword>
<feature type="domain" description="Zinc-ribbon" evidence="2">
    <location>
        <begin position="4"/>
        <end position="25"/>
    </location>
</feature>
<evidence type="ECO:0000259" key="2">
    <source>
        <dbReference type="Pfam" id="PF13240"/>
    </source>
</evidence>
<dbReference type="Proteomes" id="UP000252733">
    <property type="component" value="Unassembled WGS sequence"/>
</dbReference>
<dbReference type="STRING" id="1168289.GCA_000259075_00376"/>
<feature type="transmembrane region" description="Helical" evidence="1">
    <location>
        <begin position="62"/>
        <end position="85"/>
    </location>
</feature>
<evidence type="ECO:0000256" key="1">
    <source>
        <dbReference type="SAM" id="Phobius"/>
    </source>
</evidence>
<dbReference type="EMBL" id="QPIZ01000016">
    <property type="protein sequence ID" value="RCW31961.1"/>
    <property type="molecule type" value="Genomic_DNA"/>
</dbReference>
<evidence type="ECO:0000313" key="4">
    <source>
        <dbReference type="Proteomes" id="UP000252733"/>
    </source>
</evidence>
<feature type="transmembrane region" description="Helical" evidence="1">
    <location>
        <begin position="205"/>
        <end position="227"/>
    </location>
</feature>
<sequence length="241" mass="27342">MKNCPNCGVTLDENANFCSLCGEPLLERNETNLAFIETRQKERKDKILTEYRKLSGFQKRKLFLKISGMILLSGIFITLVIDFVLNGTLSWSRYPVTVGLVLLLNITMGTFWAQRELLWGGLSFISSSVLLVLLDIYSGNSGWGMQLGIPLLFAAYVTVLLLFRLIRRASQKGLNVVAYSLVTSGILCICTEGIINLYWFDSLDFRWSLIVMASSVVTASLMLYVHYRLKKVTDLKRFFHI</sequence>
<reference evidence="3 4" key="1">
    <citation type="submission" date="2018-07" db="EMBL/GenBank/DDBJ databases">
        <title>Freshwater and sediment microbial communities from various areas in North America, analyzing microbe dynamics in response to fracking.</title>
        <authorList>
            <person name="Lamendella R."/>
        </authorList>
    </citation>
    <scope>NUCLEOTIDE SEQUENCE [LARGE SCALE GENOMIC DNA]</scope>
    <source>
        <strain evidence="3 4">160A</strain>
    </source>
</reference>
<dbReference type="InterPro" id="IPR026870">
    <property type="entry name" value="Zinc_ribbon_dom"/>
</dbReference>
<dbReference type="RefSeq" id="WP_106152134.1">
    <property type="nucleotide sequence ID" value="NZ_PVTS01000003.1"/>
</dbReference>
<evidence type="ECO:0000313" key="3">
    <source>
        <dbReference type="EMBL" id="RCW31961.1"/>
    </source>
</evidence>
<keyword evidence="4" id="KW-1185">Reference proteome</keyword>
<dbReference type="InterPro" id="IPR046283">
    <property type="entry name" value="DUF6320"/>
</dbReference>
<accession>A0A2T0XR78</accession>
<dbReference type="OrthoDB" id="1117586at2"/>
<dbReference type="Pfam" id="PF19845">
    <property type="entry name" value="DUF6320"/>
    <property type="match status" value="1"/>
</dbReference>